<keyword evidence="2" id="KW-1185">Reference proteome</keyword>
<evidence type="ECO:0008006" key="3">
    <source>
        <dbReference type="Google" id="ProtNLM"/>
    </source>
</evidence>
<evidence type="ECO:0000313" key="2">
    <source>
        <dbReference type="Proteomes" id="UP000612899"/>
    </source>
</evidence>
<sequence length="87" mass="9826">MTTWNIELSFLEDTDYTQAIATLRTPDERRKELRGLGQARRNPEDRSVPAIGEEVAGARALSSLAHELLNYAADEIEKNVLRDDPLM</sequence>
<protein>
    <recommendedName>
        <fullName evidence="3">DUF1876 domain-containing protein</fullName>
    </recommendedName>
</protein>
<proteinExistence type="predicted"/>
<organism evidence="1 2">
    <name type="scientific">Rhizocola hellebori</name>
    <dbReference type="NCBI Taxonomy" id="1392758"/>
    <lineage>
        <taxon>Bacteria</taxon>
        <taxon>Bacillati</taxon>
        <taxon>Actinomycetota</taxon>
        <taxon>Actinomycetes</taxon>
        <taxon>Micromonosporales</taxon>
        <taxon>Micromonosporaceae</taxon>
        <taxon>Rhizocola</taxon>
    </lineage>
</organism>
<dbReference type="InterPro" id="IPR015057">
    <property type="entry name" value="Rv2632c-like"/>
</dbReference>
<name>A0A8J3VKS4_9ACTN</name>
<dbReference type="RefSeq" id="WP_203913093.1">
    <property type="nucleotide sequence ID" value="NZ_BONY01000066.1"/>
</dbReference>
<dbReference type="SUPFAM" id="SSF143212">
    <property type="entry name" value="Rv2632c-like"/>
    <property type="match status" value="1"/>
</dbReference>
<dbReference type="Gene3D" id="3.30.160.240">
    <property type="entry name" value="Rv1738"/>
    <property type="match status" value="1"/>
</dbReference>
<dbReference type="EMBL" id="BONY01000066">
    <property type="protein sequence ID" value="GIH09358.1"/>
    <property type="molecule type" value="Genomic_DNA"/>
</dbReference>
<dbReference type="AlphaFoldDB" id="A0A8J3VKS4"/>
<accession>A0A8J3VKS4</accession>
<dbReference type="Proteomes" id="UP000612899">
    <property type="component" value="Unassembled WGS sequence"/>
</dbReference>
<gene>
    <name evidence="1" type="ORF">Rhe02_74250</name>
</gene>
<reference evidence="1" key="1">
    <citation type="submission" date="2021-01" db="EMBL/GenBank/DDBJ databases">
        <title>Whole genome shotgun sequence of Rhizocola hellebori NBRC 109834.</title>
        <authorList>
            <person name="Komaki H."/>
            <person name="Tamura T."/>
        </authorList>
    </citation>
    <scope>NUCLEOTIDE SEQUENCE</scope>
    <source>
        <strain evidence="1">NBRC 109834</strain>
    </source>
</reference>
<dbReference type="Pfam" id="PF08962">
    <property type="entry name" value="Rv2632c-like"/>
    <property type="match status" value="1"/>
</dbReference>
<dbReference type="InterPro" id="IPR038070">
    <property type="entry name" value="Rv2632c-like_sf"/>
</dbReference>
<evidence type="ECO:0000313" key="1">
    <source>
        <dbReference type="EMBL" id="GIH09358.1"/>
    </source>
</evidence>
<comment type="caution">
    <text evidence="1">The sequence shown here is derived from an EMBL/GenBank/DDBJ whole genome shotgun (WGS) entry which is preliminary data.</text>
</comment>